<dbReference type="InterPro" id="IPR011042">
    <property type="entry name" value="6-blade_b-propeller_TolB-like"/>
</dbReference>
<dbReference type="Proteomes" id="UP000664480">
    <property type="component" value="Unassembled WGS sequence"/>
</dbReference>
<keyword evidence="2" id="KW-1185">Reference proteome</keyword>
<evidence type="ECO:0000313" key="1">
    <source>
        <dbReference type="EMBL" id="MBN7817793.1"/>
    </source>
</evidence>
<dbReference type="Pfam" id="PF17170">
    <property type="entry name" value="DUF5128"/>
    <property type="match status" value="1"/>
</dbReference>
<dbReference type="EMBL" id="JAFKCU010000007">
    <property type="protein sequence ID" value="MBN7817793.1"/>
    <property type="molecule type" value="Genomic_DNA"/>
</dbReference>
<protein>
    <submittedName>
        <fullName evidence="1">6-bladed beta-propeller</fullName>
    </submittedName>
</protein>
<sequence>MKKIFNVIIIILVFQNCSIKSKEEIDNQPIELLKNIPRPTEEIDELFKINSVISLKNPNSPLLGVTRIIENELGYFVLDKTSTKVERYDLDGNYIQSYGNFGSGPGEFGSVYDIFIIKDNIFLFSPADLALFSYEIETGNFINKTKLVAFPQKIEIINDSEFLIYVSNNPTDTNFNVYRCDLNGNFLQEYFPFDPNRSSSIIMYTGFLSKTNDGIYYCDPFGYKIYKFNAKTNDFDLTYTLEFVSDIIKEDRENFDYFTSMMPIAENRIRFGGSQFLKNDEYIFMDFTYDAYIRSVLINIKDNYSPIVLGKSVNNEFLKFIEEPFSLSNENELLFPIGPEKFQSYADTEKTGLMKDIFNMINIDENKDVLYLVKAEIR</sequence>
<reference evidence="1 2" key="1">
    <citation type="submission" date="2021-03" db="EMBL/GenBank/DDBJ databases">
        <title>novel species isolated from a fishpond in China.</title>
        <authorList>
            <person name="Lu H."/>
            <person name="Cai Z."/>
        </authorList>
    </citation>
    <scope>NUCLEOTIDE SEQUENCE [LARGE SCALE GENOMIC DNA]</scope>
    <source>
        <strain evidence="1 2">YJ13C</strain>
    </source>
</reference>
<organism evidence="1 2">
    <name type="scientific">Algoriphagus pacificus</name>
    <dbReference type="NCBI Taxonomy" id="2811234"/>
    <lineage>
        <taxon>Bacteria</taxon>
        <taxon>Pseudomonadati</taxon>
        <taxon>Bacteroidota</taxon>
        <taxon>Cytophagia</taxon>
        <taxon>Cytophagales</taxon>
        <taxon>Cyclobacteriaceae</taxon>
        <taxon>Algoriphagus</taxon>
    </lineage>
</organism>
<name>A0ABS3CL04_9BACT</name>
<dbReference type="SUPFAM" id="SSF63825">
    <property type="entry name" value="YWTD domain"/>
    <property type="match status" value="1"/>
</dbReference>
<evidence type="ECO:0000313" key="2">
    <source>
        <dbReference type="Proteomes" id="UP000664480"/>
    </source>
</evidence>
<accession>A0ABS3CL04</accession>
<dbReference type="Gene3D" id="2.120.10.30">
    <property type="entry name" value="TolB, C-terminal domain"/>
    <property type="match status" value="1"/>
</dbReference>
<dbReference type="RefSeq" id="WP_206588460.1">
    <property type="nucleotide sequence ID" value="NZ_JAFKCU010000007.1"/>
</dbReference>
<proteinExistence type="predicted"/>
<gene>
    <name evidence="1" type="ORF">J0A69_20285</name>
</gene>
<comment type="caution">
    <text evidence="1">The sequence shown here is derived from an EMBL/GenBank/DDBJ whole genome shotgun (WGS) entry which is preliminary data.</text>
</comment>